<dbReference type="GO" id="GO:0016020">
    <property type="term" value="C:membrane"/>
    <property type="evidence" value="ECO:0007669"/>
    <property type="project" value="TreeGrafter"/>
</dbReference>
<dbReference type="Pfam" id="PF12722">
    <property type="entry name" value="Hid1"/>
    <property type="match status" value="1"/>
</dbReference>
<dbReference type="InterPro" id="IPR026705">
    <property type="entry name" value="Hid-1/Ecm30"/>
</dbReference>
<proteinExistence type="predicted"/>
<feature type="region of interest" description="Disordered" evidence="1">
    <location>
        <begin position="652"/>
        <end position="694"/>
    </location>
</feature>
<dbReference type="PANTHER" id="PTHR21575:SF12">
    <property type="entry name" value="PROTEIN HID1"/>
    <property type="match status" value="1"/>
</dbReference>
<gene>
    <name evidence="2" type="ORF">DSPE1174_LOCUS22205</name>
</gene>
<evidence type="ECO:0000256" key="1">
    <source>
        <dbReference type="SAM" id="MobiDB-lite"/>
    </source>
</evidence>
<reference evidence="2" key="1">
    <citation type="submission" date="2021-01" db="EMBL/GenBank/DDBJ databases">
        <authorList>
            <person name="Corre E."/>
            <person name="Pelletier E."/>
            <person name="Niang G."/>
            <person name="Scheremetjew M."/>
            <person name="Finn R."/>
            <person name="Kale V."/>
            <person name="Holt S."/>
            <person name="Cochrane G."/>
            <person name="Meng A."/>
            <person name="Brown T."/>
            <person name="Cohen L."/>
        </authorList>
    </citation>
    <scope>NUCLEOTIDE SEQUENCE</scope>
    <source>
        <strain evidence="2">CCMP1381</strain>
    </source>
</reference>
<name>A0A7S2DH80_9STRA</name>
<evidence type="ECO:0008006" key="3">
    <source>
        <dbReference type="Google" id="ProtNLM"/>
    </source>
</evidence>
<feature type="compositionally biased region" description="Basic and acidic residues" evidence="1">
    <location>
        <begin position="315"/>
        <end position="328"/>
    </location>
</feature>
<protein>
    <recommendedName>
        <fullName evidence="3">Dymeclin</fullName>
    </recommendedName>
</protein>
<dbReference type="EMBL" id="HBGS01043033">
    <property type="protein sequence ID" value="CAD9453902.1"/>
    <property type="molecule type" value="Transcribed_RNA"/>
</dbReference>
<dbReference type="GO" id="GO:0005797">
    <property type="term" value="C:Golgi medial cisterna"/>
    <property type="evidence" value="ECO:0007669"/>
    <property type="project" value="TreeGrafter"/>
</dbReference>
<accession>A0A7S2DH80</accession>
<dbReference type="PANTHER" id="PTHR21575">
    <property type="entry name" value="PROTEIN HID1"/>
    <property type="match status" value="1"/>
</dbReference>
<sequence>MGNATSKYKFREAIHALSAEDVPPEDAAFWDELWNLKTTTEEVFEMISPRDVRKLKVQRPLNLQTLLDQAVGNILQVITNPLAHQLDKARNCVRVLTRLLPFMLEDVDDSFVHDLCWSVSNAEGASAESGTATDSQALPASTQSGQSLGQLILHAIMHLLFLPSFTVDAQAFDAGFQADAPPASALWAEGLIARPSDDVIVRSLVWDRNRVEVLRLMLAVLCEPLYQPADKFDPCRSEWLRTATAISVPHSSLLFYSLVNTIIGFDPVGWGVPYGASMSRSGAPTRLLEKALQVLIVLLDFGPQLAGVEEDQAEEEGKKEAKAAESGDEVPRNVYRELLADLGKEENSHDLDDIYNGIVRLLNNVHESLNVYLPGSVMSIECHQEVLVLLWKLLEENELFMPHILKNCDVTQLVIPVCYFMFEARRDPAKVGLVHICTFILLKLSGERNFCVQLNRTYTSRLPIELPLFSGTHTDLLVVVLHKMVVNGTDKLSPLYNCFLTIICNVSPYCKTLSLVSSVKLVNLFELFTSHRFLYAAEGNHVYVALLLEVFNNVVQYQYAGNPHLVYAIVRRKAIFDSLSKLTLPAALLAAEAQSRKNKREQVSAAPPTAVIGTQQQTETRHPNELTIDEPPAVAEGESVLPAVQRTVEDLPAPAPAADRESVGEATEEPPPPAPAPAATTTTNDVGSNENLSPERFIPTHEWLAAVKNELPLTTIMRLLQHLVPQIQELVNRSEHSIDESQIMDFIVNTTMVGLLPVPHPIVIRKYTPNHFTGLWFTAFMWGVIFLQNQILPLYDGSTIKLFTVTITAPP</sequence>
<feature type="region of interest" description="Disordered" evidence="1">
    <location>
        <begin position="597"/>
        <end position="623"/>
    </location>
</feature>
<dbReference type="GO" id="GO:0000138">
    <property type="term" value="C:Golgi trans cisterna"/>
    <property type="evidence" value="ECO:0007669"/>
    <property type="project" value="TreeGrafter"/>
</dbReference>
<evidence type="ECO:0000313" key="2">
    <source>
        <dbReference type="EMBL" id="CAD9453902.1"/>
    </source>
</evidence>
<organism evidence="2">
    <name type="scientific">Octactis speculum</name>
    <dbReference type="NCBI Taxonomy" id="3111310"/>
    <lineage>
        <taxon>Eukaryota</taxon>
        <taxon>Sar</taxon>
        <taxon>Stramenopiles</taxon>
        <taxon>Ochrophyta</taxon>
        <taxon>Dictyochophyceae</taxon>
        <taxon>Dictyochales</taxon>
        <taxon>Dictyochaceae</taxon>
        <taxon>Octactis</taxon>
    </lineage>
</organism>
<feature type="region of interest" description="Disordered" evidence="1">
    <location>
        <begin position="309"/>
        <end position="328"/>
    </location>
</feature>
<dbReference type="AlphaFoldDB" id="A0A7S2DH80"/>